<organism evidence="1 2">
    <name type="scientific">Portunus trituberculatus</name>
    <name type="common">Swimming crab</name>
    <name type="synonym">Neptunus trituberculatus</name>
    <dbReference type="NCBI Taxonomy" id="210409"/>
    <lineage>
        <taxon>Eukaryota</taxon>
        <taxon>Metazoa</taxon>
        <taxon>Ecdysozoa</taxon>
        <taxon>Arthropoda</taxon>
        <taxon>Crustacea</taxon>
        <taxon>Multicrustacea</taxon>
        <taxon>Malacostraca</taxon>
        <taxon>Eumalacostraca</taxon>
        <taxon>Eucarida</taxon>
        <taxon>Decapoda</taxon>
        <taxon>Pleocyemata</taxon>
        <taxon>Brachyura</taxon>
        <taxon>Eubrachyura</taxon>
        <taxon>Portunoidea</taxon>
        <taxon>Portunidae</taxon>
        <taxon>Portuninae</taxon>
        <taxon>Portunus</taxon>
    </lineage>
</organism>
<gene>
    <name evidence="1" type="ORF">E2C01_019578</name>
</gene>
<comment type="caution">
    <text evidence="1">The sequence shown here is derived from an EMBL/GenBank/DDBJ whole genome shotgun (WGS) entry which is preliminary data.</text>
</comment>
<accession>A0A5B7DYA3</accession>
<dbReference type="AlphaFoldDB" id="A0A5B7DYA3"/>
<reference evidence="1 2" key="1">
    <citation type="submission" date="2019-05" db="EMBL/GenBank/DDBJ databases">
        <title>Another draft genome of Portunus trituberculatus and its Hox gene families provides insights of decapod evolution.</title>
        <authorList>
            <person name="Jeong J.-H."/>
            <person name="Song I."/>
            <person name="Kim S."/>
            <person name="Choi T."/>
            <person name="Kim D."/>
            <person name="Ryu S."/>
            <person name="Kim W."/>
        </authorList>
    </citation>
    <scope>NUCLEOTIDE SEQUENCE [LARGE SCALE GENOMIC DNA]</scope>
    <source>
        <tissue evidence="1">Muscle</tissue>
    </source>
</reference>
<sequence>MKHTSAKLVWSKVWQKGISVGQKRRSGGKVDWANSRSNLLAVSPTNDNLADPTAVHDISMDSFSEADDSLRSSKCFEKDVNTD</sequence>
<evidence type="ECO:0000313" key="2">
    <source>
        <dbReference type="Proteomes" id="UP000324222"/>
    </source>
</evidence>
<dbReference type="EMBL" id="VSRR010001598">
    <property type="protein sequence ID" value="MPC26438.1"/>
    <property type="molecule type" value="Genomic_DNA"/>
</dbReference>
<protein>
    <submittedName>
        <fullName evidence="1">Uncharacterized protein</fullName>
    </submittedName>
</protein>
<proteinExistence type="predicted"/>
<dbReference type="Proteomes" id="UP000324222">
    <property type="component" value="Unassembled WGS sequence"/>
</dbReference>
<name>A0A5B7DYA3_PORTR</name>
<keyword evidence="2" id="KW-1185">Reference proteome</keyword>
<evidence type="ECO:0000313" key="1">
    <source>
        <dbReference type="EMBL" id="MPC26438.1"/>
    </source>
</evidence>